<proteinExistence type="predicted"/>
<evidence type="ECO:0000313" key="1">
    <source>
        <dbReference type="EMBL" id="MCX2744110.1"/>
    </source>
</evidence>
<dbReference type="RefSeq" id="WP_266056576.1">
    <property type="nucleotide sequence ID" value="NZ_JAPFQN010000005.1"/>
</dbReference>
<keyword evidence="2" id="KW-1185">Reference proteome</keyword>
<name>A0ABT3RQP3_9BACT</name>
<comment type="caution">
    <text evidence="1">The sequence shown here is derived from an EMBL/GenBank/DDBJ whole genome shotgun (WGS) entry which is preliminary data.</text>
</comment>
<evidence type="ECO:0000313" key="2">
    <source>
        <dbReference type="Proteomes" id="UP001209885"/>
    </source>
</evidence>
<protein>
    <submittedName>
        <fullName evidence="1">Uncharacterized protein</fullName>
    </submittedName>
</protein>
<organism evidence="1 2">
    <name type="scientific">Mangrovivirga halotolerans</name>
    <dbReference type="NCBI Taxonomy" id="2993936"/>
    <lineage>
        <taxon>Bacteria</taxon>
        <taxon>Pseudomonadati</taxon>
        <taxon>Bacteroidota</taxon>
        <taxon>Cytophagia</taxon>
        <taxon>Cytophagales</taxon>
        <taxon>Mangrovivirgaceae</taxon>
        <taxon>Mangrovivirga</taxon>
    </lineage>
</organism>
<dbReference type="Proteomes" id="UP001209885">
    <property type="component" value="Unassembled WGS sequence"/>
</dbReference>
<dbReference type="EMBL" id="JAPFQN010000005">
    <property type="protein sequence ID" value="MCX2744110.1"/>
    <property type="molecule type" value="Genomic_DNA"/>
</dbReference>
<gene>
    <name evidence="1" type="ORF">OO013_09550</name>
</gene>
<reference evidence="1 2" key="1">
    <citation type="submission" date="2022-11" db="EMBL/GenBank/DDBJ databases">
        <title>The characterization of three novel Bacteroidetes species and genomic analysis of their roles in tidal elemental geochemical cycles.</title>
        <authorList>
            <person name="Ma K."/>
        </authorList>
    </citation>
    <scope>NUCLEOTIDE SEQUENCE [LARGE SCALE GENOMIC DNA]</scope>
    <source>
        <strain evidence="1 2">M17</strain>
    </source>
</reference>
<dbReference type="PROSITE" id="PS51257">
    <property type="entry name" value="PROKAR_LIPOPROTEIN"/>
    <property type="match status" value="1"/>
</dbReference>
<sequence>MKSKILQFSFNVLLIFSILSCFRESVNPSKLELPPITKTGENTFGCMIGNEIWTANSPGGCFNCSSNPFGIVEYDNFGPWIIVIGAENSHENVIDENINITVLYEDFIQVGDKIMFNSSEDFRTQITFQDQKSGKYLESDSTTQGHIIFNRLDFEEGIASGTFEVTITNHNNVVTINDGRFDVMLY</sequence>
<accession>A0ABT3RQP3</accession>